<organism evidence="3 4">
    <name type="scientific">Tepidimicrobium xylanilyticum</name>
    <dbReference type="NCBI Taxonomy" id="1123352"/>
    <lineage>
        <taxon>Bacteria</taxon>
        <taxon>Bacillati</taxon>
        <taxon>Bacillota</taxon>
        <taxon>Tissierellia</taxon>
        <taxon>Tissierellales</taxon>
        <taxon>Tepidimicrobiaceae</taxon>
        <taxon>Tepidimicrobium</taxon>
    </lineage>
</organism>
<evidence type="ECO:0000256" key="2">
    <source>
        <dbReference type="PIRSR" id="PIRSR015853-2"/>
    </source>
</evidence>
<dbReference type="CDD" id="cd08770">
    <property type="entry name" value="DAP_dppA_3"/>
    <property type="match status" value="1"/>
</dbReference>
<feature type="active site" description="Nucleophile" evidence="1">
    <location>
        <position position="117"/>
    </location>
</feature>
<keyword evidence="4" id="KW-1185">Reference proteome</keyword>
<keyword evidence="2" id="KW-0862">Zinc</keyword>
<dbReference type="GO" id="GO:0046872">
    <property type="term" value="F:metal ion binding"/>
    <property type="evidence" value="ECO:0007669"/>
    <property type="project" value="UniProtKB-KW"/>
</dbReference>
<feature type="binding site" evidence="2">
    <location>
        <position position="105"/>
    </location>
    <ligand>
        <name>Zn(2+)</name>
        <dbReference type="ChEBI" id="CHEBI:29105"/>
        <label>2</label>
    </ligand>
</feature>
<dbReference type="AlphaFoldDB" id="A0A1H2V4A3"/>
<feature type="binding site" evidence="2">
    <location>
        <position position="60"/>
    </location>
    <ligand>
        <name>Zn(2+)</name>
        <dbReference type="ChEBI" id="CHEBI:29105"/>
        <label>2</label>
    </ligand>
</feature>
<sequence>MKIYISADIEGVTGVTHWNETEKSEADYKEFAHQMTLEVKAACEGAINAGADEIWVKDAHDSARNIDHNLLPKSTKLIRGWSGHMFSMVQELDETFDALVFIGYHSAGGTNDNPLSHTMNTNIDYMKLNREYLSEFLIHSYIASYLKVPVVFLSGDLGLCNEVKKINENIVTVAVKEGRGNSTISIHPQLALELIRDGVETSLKRDLSLYKIELPEEFNLEIKYRQHADALKALNYKGVEAIDSMRVSFKSKDLMEIVRAIRFLI</sequence>
<dbReference type="EMBL" id="FNNG01000003">
    <property type="protein sequence ID" value="SDW63172.1"/>
    <property type="molecule type" value="Genomic_DNA"/>
</dbReference>
<dbReference type="InterPro" id="IPR007035">
    <property type="entry name" value="Peptidase_M55"/>
</dbReference>
<evidence type="ECO:0000256" key="1">
    <source>
        <dbReference type="PIRSR" id="PIRSR015853-1"/>
    </source>
</evidence>
<dbReference type="InterPro" id="IPR036177">
    <property type="entry name" value="Peptidase_M55_sf"/>
</dbReference>
<feature type="binding site" evidence="2">
    <location>
        <position position="8"/>
    </location>
    <ligand>
        <name>Zn(2+)</name>
        <dbReference type="ChEBI" id="CHEBI:29105"/>
        <label>1</label>
    </ligand>
</feature>
<dbReference type="InterPro" id="IPR027476">
    <property type="entry name" value="DppA_N"/>
</dbReference>
<gene>
    <name evidence="3" type="ORF">SAMN05660923_01013</name>
</gene>
<dbReference type="Proteomes" id="UP000198828">
    <property type="component" value="Unassembled WGS sequence"/>
</dbReference>
<dbReference type="SUPFAM" id="SSF63992">
    <property type="entry name" value="Dipeptide transport protein"/>
    <property type="match status" value="1"/>
</dbReference>
<evidence type="ECO:0000313" key="4">
    <source>
        <dbReference type="Proteomes" id="UP000198828"/>
    </source>
</evidence>
<keyword evidence="2" id="KW-0479">Metal-binding</keyword>
<dbReference type="RefSeq" id="WP_093751435.1">
    <property type="nucleotide sequence ID" value="NZ_BSYN01000004.1"/>
</dbReference>
<dbReference type="OrthoDB" id="9785420at2"/>
<proteinExistence type="predicted"/>
<feature type="binding site" evidence="2">
    <location>
        <position position="10"/>
    </location>
    <ligand>
        <name>Zn(2+)</name>
        <dbReference type="ChEBI" id="CHEBI:29105"/>
        <label>1</label>
    </ligand>
</feature>
<dbReference type="Pfam" id="PF04951">
    <property type="entry name" value="Peptidase_M55"/>
    <property type="match status" value="1"/>
</dbReference>
<feature type="binding site" evidence="2">
    <location>
        <position position="135"/>
    </location>
    <ligand>
        <name>Zn(2+)</name>
        <dbReference type="ChEBI" id="CHEBI:29105"/>
        <label>2</label>
    </ligand>
</feature>
<accession>A0A1H2V4A3</accession>
<name>A0A1H2V4A3_9FIRM</name>
<protein>
    <submittedName>
        <fullName evidence="3">D-amino peptidase</fullName>
    </submittedName>
</protein>
<dbReference type="Gene3D" id="3.30.1360.130">
    <property type="entry name" value="Dipeptide transport protein"/>
    <property type="match status" value="1"/>
</dbReference>
<feature type="binding site" evidence="2">
    <location>
        <position position="8"/>
    </location>
    <ligand>
        <name>Zn(2+)</name>
        <dbReference type="ChEBI" id="CHEBI:29105"/>
        <label>2</label>
    </ligand>
</feature>
<dbReference type="PIRSF" id="PIRSF015853">
    <property type="entry name" value="Pep_DppA"/>
    <property type="match status" value="1"/>
</dbReference>
<evidence type="ECO:0000313" key="3">
    <source>
        <dbReference type="EMBL" id="SDW63172.1"/>
    </source>
</evidence>
<dbReference type="Gene3D" id="3.40.50.10780">
    <property type="entry name" value="Dipeptide transport protein"/>
    <property type="match status" value="1"/>
</dbReference>
<reference evidence="3 4" key="1">
    <citation type="submission" date="2016-10" db="EMBL/GenBank/DDBJ databases">
        <authorList>
            <person name="de Groot N.N."/>
        </authorList>
    </citation>
    <scope>NUCLEOTIDE SEQUENCE [LARGE SCALE GENOMIC DNA]</scope>
    <source>
        <strain evidence="3 4">DSM 23310</strain>
    </source>
</reference>